<protein>
    <submittedName>
        <fullName evidence="1">Uncharacterized protein</fullName>
    </submittedName>
</protein>
<gene>
    <name evidence="1" type="ORF">PGT21_022935</name>
    <name evidence="2" type="ORF">PGTUg99_021506</name>
</gene>
<name>A0A5B0N713_PUCGR</name>
<dbReference type="EMBL" id="VSWC01000118">
    <property type="protein sequence ID" value="KAA1084273.1"/>
    <property type="molecule type" value="Genomic_DNA"/>
</dbReference>
<accession>A0A5B0N713</accession>
<dbReference type="Proteomes" id="UP000325313">
    <property type="component" value="Unassembled WGS sequence"/>
</dbReference>
<evidence type="ECO:0000313" key="2">
    <source>
        <dbReference type="EMBL" id="KAA1092342.1"/>
    </source>
</evidence>
<evidence type="ECO:0000313" key="3">
    <source>
        <dbReference type="Proteomes" id="UP000324748"/>
    </source>
</evidence>
<dbReference type="AlphaFoldDB" id="A0A5B0N713"/>
<evidence type="ECO:0000313" key="1">
    <source>
        <dbReference type="EMBL" id="KAA1084273.1"/>
    </source>
</evidence>
<dbReference type="Proteomes" id="UP000324748">
    <property type="component" value="Unassembled WGS sequence"/>
</dbReference>
<reference evidence="3 4" key="1">
    <citation type="submission" date="2019-05" db="EMBL/GenBank/DDBJ databases">
        <title>Emergence of the Ug99 lineage of the wheat stem rust pathogen through somatic hybridization.</title>
        <authorList>
            <person name="Li F."/>
            <person name="Upadhyaya N.M."/>
            <person name="Sperschneider J."/>
            <person name="Matny O."/>
            <person name="Nguyen-Phuc H."/>
            <person name="Mago R."/>
            <person name="Raley C."/>
            <person name="Miller M.E."/>
            <person name="Silverstein K.A.T."/>
            <person name="Henningsen E."/>
            <person name="Hirsch C.D."/>
            <person name="Visser B."/>
            <person name="Pretorius Z.A."/>
            <person name="Steffenson B.J."/>
            <person name="Schwessinger B."/>
            <person name="Dodds P.N."/>
            <person name="Figueroa M."/>
        </authorList>
    </citation>
    <scope>NUCLEOTIDE SEQUENCE [LARGE SCALE GENOMIC DNA]</scope>
    <source>
        <strain evidence="1">21-0</strain>
        <strain evidence="2 4">Ug99</strain>
    </source>
</reference>
<organism evidence="1 3">
    <name type="scientific">Puccinia graminis f. sp. tritici</name>
    <dbReference type="NCBI Taxonomy" id="56615"/>
    <lineage>
        <taxon>Eukaryota</taxon>
        <taxon>Fungi</taxon>
        <taxon>Dikarya</taxon>
        <taxon>Basidiomycota</taxon>
        <taxon>Pucciniomycotina</taxon>
        <taxon>Pucciniomycetes</taxon>
        <taxon>Pucciniales</taxon>
        <taxon>Pucciniaceae</taxon>
        <taxon>Puccinia</taxon>
    </lineage>
</organism>
<evidence type="ECO:0000313" key="4">
    <source>
        <dbReference type="Proteomes" id="UP000325313"/>
    </source>
</evidence>
<keyword evidence="3" id="KW-1185">Reference proteome</keyword>
<sequence length="53" mass="5889">MEIPFNTTAFMAFVTFDLAPKHLGATPLPRSQFDPSGLFLRYPGPNEIIIGNH</sequence>
<dbReference type="EMBL" id="VDEP01000376">
    <property type="protein sequence ID" value="KAA1092342.1"/>
    <property type="molecule type" value="Genomic_DNA"/>
</dbReference>
<comment type="caution">
    <text evidence="1">The sequence shown here is derived from an EMBL/GenBank/DDBJ whole genome shotgun (WGS) entry which is preliminary data.</text>
</comment>
<proteinExistence type="predicted"/>